<dbReference type="InterPro" id="IPR031304">
    <property type="entry name" value="SLT_2"/>
</dbReference>
<feature type="coiled-coil region" evidence="1">
    <location>
        <begin position="221"/>
        <end position="255"/>
    </location>
</feature>
<keyword evidence="1" id="KW-0175">Coiled coil</keyword>
<dbReference type="AlphaFoldDB" id="A0A6J6CXI8"/>
<feature type="region of interest" description="Disordered" evidence="2">
    <location>
        <begin position="49"/>
        <end position="68"/>
    </location>
</feature>
<dbReference type="GO" id="GO:0008933">
    <property type="term" value="F:peptidoglycan lytic transglycosylase activity"/>
    <property type="evidence" value="ECO:0007669"/>
    <property type="project" value="TreeGrafter"/>
</dbReference>
<reference evidence="4" key="1">
    <citation type="submission" date="2020-05" db="EMBL/GenBank/DDBJ databases">
        <authorList>
            <person name="Chiriac C."/>
            <person name="Salcher M."/>
            <person name="Ghai R."/>
            <person name="Kavagutti S V."/>
        </authorList>
    </citation>
    <scope>NUCLEOTIDE SEQUENCE</scope>
</reference>
<organism evidence="4">
    <name type="scientific">freshwater metagenome</name>
    <dbReference type="NCBI Taxonomy" id="449393"/>
    <lineage>
        <taxon>unclassified sequences</taxon>
        <taxon>metagenomes</taxon>
        <taxon>ecological metagenomes</taxon>
    </lineage>
</organism>
<evidence type="ECO:0000259" key="3">
    <source>
        <dbReference type="Pfam" id="PF13406"/>
    </source>
</evidence>
<dbReference type="PANTHER" id="PTHR30163:SF8">
    <property type="entry name" value="LYTIC MUREIN TRANSGLYCOSYLASE"/>
    <property type="match status" value="1"/>
</dbReference>
<name>A0A6J6CXI8_9ZZZZ</name>
<dbReference type="EMBL" id="CAEZSF010000273">
    <property type="protein sequence ID" value="CAB4556300.1"/>
    <property type="molecule type" value="Genomic_DNA"/>
</dbReference>
<dbReference type="CDD" id="cd13399">
    <property type="entry name" value="Slt35-like"/>
    <property type="match status" value="1"/>
</dbReference>
<dbReference type="InterPro" id="IPR023346">
    <property type="entry name" value="Lysozyme-like_dom_sf"/>
</dbReference>
<evidence type="ECO:0000256" key="1">
    <source>
        <dbReference type="SAM" id="Coils"/>
    </source>
</evidence>
<evidence type="ECO:0000256" key="2">
    <source>
        <dbReference type="SAM" id="MobiDB-lite"/>
    </source>
</evidence>
<evidence type="ECO:0000313" key="4">
    <source>
        <dbReference type="EMBL" id="CAB4556300.1"/>
    </source>
</evidence>
<dbReference type="GO" id="GO:0009253">
    <property type="term" value="P:peptidoglycan catabolic process"/>
    <property type="evidence" value="ECO:0007669"/>
    <property type="project" value="TreeGrafter"/>
</dbReference>
<protein>
    <submittedName>
        <fullName evidence="4">Unannotated protein</fullName>
    </submittedName>
</protein>
<dbReference type="Gene3D" id="1.10.530.10">
    <property type="match status" value="1"/>
</dbReference>
<proteinExistence type="predicted"/>
<sequence length="463" mass="48680">MALLASIRRSRKYTKPSSVTAAQSLTRIASSCVLLSLVVLGLPETAEATGSAETAGSTEAAGATETAGSTQASGVALAGLASSALQPSDPLPGQGLSAAVAAVPANSAGLDSALAERKQLLDRQESTRQQLLGVQQEIENTTTQQEATTQLLTRRSEQVAKAAETQTQLHGALRVVAVEWFITGFGSLSVLNPAVTSSERERLDRARVLSESAASSTIAKERFARVQLEQLQQERSRLQAELSETEASLDAQTQRASDLTATEQQIAEQLVRSDDRVGEARLSATINGTDLSTGALDAYWRAASSLSLSNPSCAVTWWALAGIGRTESKHGTYRGAKLGPDGVVSPPIFGPELDGSNSFAIVRDSDGGALDGTATTDRAVGPMQFLPSSWKAVARDGTGDGVADPQNLYDAALTAGAYLCRKGPGLNQEGPLRGAYLSYNRSQRYVDAVINQAFEYQRAVPLI</sequence>
<dbReference type="InterPro" id="IPR043426">
    <property type="entry name" value="MltB-like"/>
</dbReference>
<dbReference type="SUPFAM" id="SSF53955">
    <property type="entry name" value="Lysozyme-like"/>
    <property type="match status" value="1"/>
</dbReference>
<dbReference type="PANTHER" id="PTHR30163">
    <property type="entry name" value="MEMBRANE-BOUND LYTIC MUREIN TRANSGLYCOSYLASE B"/>
    <property type="match status" value="1"/>
</dbReference>
<dbReference type="Pfam" id="PF13406">
    <property type="entry name" value="SLT_2"/>
    <property type="match status" value="1"/>
</dbReference>
<gene>
    <name evidence="4" type="ORF">UFOPK1358_01937</name>
</gene>
<feature type="domain" description="Transglycosylase SLT" evidence="3">
    <location>
        <begin position="379"/>
        <end position="423"/>
    </location>
</feature>
<accession>A0A6J6CXI8</accession>